<accession>A0A3B1BT46</accession>
<dbReference type="InterPro" id="IPR027417">
    <property type="entry name" value="P-loop_NTPase"/>
</dbReference>
<dbReference type="Gene3D" id="3.40.50.300">
    <property type="entry name" value="P-loop containing nucleotide triphosphate hydrolases"/>
    <property type="match status" value="1"/>
</dbReference>
<evidence type="ECO:0000313" key="5">
    <source>
        <dbReference type="EMBL" id="VAX15024.1"/>
    </source>
</evidence>
<dbReference type="InterPro" id="IPR003439">
    <property type="entry name" value="ABC_transporter-like_ATP-bd"/>
</dbReference>
<proteinExistence type="predicted"/>
<dbReference type="EMBL" id="UOGA01000030">
    <property type="protein sequence ID" value="VAX15024.1"/>
    <property type="molecule type" value="Genomic_DNA"/>
</dbReference>
<keyword evidence="2" id="KW-0547">Nucleotide-binding</keyword>
<dbReference type="InterPro" id="IPR051782">
    <property type="entry name" value="ABC_Transporter_VariousFunc"/>
</dbReference>
<dbReference type="SUPFAM" id="SSF52540">
    <property type="entry name" value="P-loop containing nucleoside triphosphate hydrolases"/>
    <property type="match status" value="1"/>
</dbReference>
<protein>
    <submittedName>
        <fullName evidence="5">Efflux ABC transporter, ATP-binding protein</fullName>
    </submittedName>
</protein>
<evidence type="ECO:0000256" key="1">
    <source>
        <dbReference type="ARBA" id="ARBA00022448"/>
    </source>
</evidence>
<dbReference type="SMART" id="SM00382">
    <property type="entry name" value="AAA"/>
    <property type="match status" value="1"/>
</dbReference>
<dbReference type="Pfam" id="PF00005">
    <property type="entry name" value="ABC_tran"/>
    <property type="match status" value="1"/>
</dbReference>
<dbReference type="PANTHER" id="PTHR42939">
    <property type="entry name" value="ABC TRANSPORTER ATP-BINDING PROTEIN ALBC-RELATED"/>
    <property type="match status" value="1"/>
</dbReference>
<sequence length="243" mass="26630">MIYIDGVTKAFGSTVAVDRLTLHVKPGECFGFLGPNGAGKTTTLKMLAGLLTPTKGALTISGFDIQKNPVEAKKIIGYVPDKPFIYEKLTGREFLEFIRDIYRVNGDSKVIDKQSALLDMFSLSGWLDELVETYSHGMRQKLIITAALIHNPKVIIIDEPMVGLDAKGMRQVKGLFREVADSGNTVLLSTHTMAVAQEICDRIAILSKGKVIAIGTIDELRANAGSERDDLESIFLELTKNDE</sequence>
<feature type="domain" description="ABC transporter" evidence="4">
    <location>
        <begin position="2"/>
        <end position="233"/>
    </location>
</feature>
<evidence type="ECO:0000256" key="3">
    <source>
        <dbReference type="ARBA" id="ARBA00022840"/>
    </source>
</evidence>
<dbReference type="GO" id="GO:0016887">
    <property type="term" value="F:ATP hydrolysis activity"/>
    <property type="evidence" value="ECO:0007669"/>
    <property type="project" value="InterPro"/>
</dbReference>
<gene>
    <name evidence="5" type="ORF">MNBD_NITROSPINAE04-2501</name>
</gene>
<dbReference type="PANTHER" id="PTHR42939:SF1">
    <property type="entry name" value="ABC TRANSPORTER ATP-BINDING PROTEIN ALBC-RELATED"/>
    <property type="match status" value="1"/>
</dbReference>
<dbReference type="PROSITE" id="PS50893">
    <property type="entry name" value="ABC_TRANSPORTER_2"/>
    <property type="match status" value="1"/>
</dbReference>
<dbReference type="InterPro" id="IPR003593">
    <property type="entry name" value="AAA+_ATPase"/>
</dbReference>
<organism evidence="5">
    <name type="scientific">hydrothermal vent metagenome</name>
    <dbReference type="NCBI Taxonomy" id="652676"/>
    <lineage>
        <taxon>unclassified sequences</taxon>
        <taxon>metagenomes</taxon>
        <taxon>ecological metagenomes</taxon>
    </lineage>
</organism>
<reference evidence="5" key="1">
    <citation type="submission" date="2018-06" db="EMBL/GenBank/DDBJ databases">
        <authorList>
            <person name="Zhirakovskaya E."/>
        </authorList>
    </citation>
    <scope>NUCLEOTIDE SEQUENCE</scope>
</reference>
<dbReference type="AlphaFoldDB" id="A0A3B1BT46"/>
<keyword evidence="3 5" id="KW-0067">ATP-binding</keyword>
<evidence type="ECO:0000259" key="4">
    <source>
        <dbReference type="PROSITE" id="PS50893"/>
    </source>
</evidence>
<dbReference type="GO" id="GO:0005524">
    <property type="term" value="F:ATP binding"/>
    <property type="evidence" value="ECO:0007669"/>
    <property type="project" value="UniProtKB-KW"/>
</dbReference>
<evidence type="ECO:0000256" key="2">
    <source>
        <dbReference type="ARBA" id="ARBA00022741"/>
    </source>
</evidence>
<name>A0A3B1BT46_9ZZZZ</name>
<dbReference type="CDD" id="cd03230">
    <property type="entry name" value="ABC_DR_subfamily_A"/>
    <property type="match status" value="1"/>
</dbReference>
<keyword evidence="1" id="KW-0813">Transport</keyword>